<dbReference type="AlphaFoldDB" id="A0A0K0GH41"/>
<evidence type="ECO:0000313" key="2">
    <source>
        <dbReference type="Proteomes" id="UP000001740"/>
    </source>
</evidence>
<protein>
    <submittedName>
        <fullName evidence="1">Uncharacterized protein</fullName>
    </submittedName>
</protein>
<dbReference type="HOGENOM" id="CLU_3142254_0_0_6"/>
<proteinExistence type="predicted"/>
<gene>
    <name evidence="1" type="ordered locus">PXO_05459</name>
</gene>
<reference evidence="1 2" key="1">
    <citation type="journal article" date="2008" name="BMC Genomics">
        <title>Genome sequence and rapid evolution of the rice pathogen Xanthomonas oryzae pv. oryzae PXO99A.</title>
        <authorList>
            <person name="Salzberg S.L."/>
            <person name="Sommer D.D."/>
            <person name="Schatz M.C."/>
            <person name="Phillippy A.M."/>
            <person name="Rabinowicz P.D."/>
            <person name="Tsuge S."/>
            <person name="Furutani A."/>
            <person name="Ochiai H."/>
            <person name="Delcher A.L."/>
            <person name="Kelley D."/>
            <person name="Madupu R."/>
            <person name="Puiu D."/>
            <person name="Radune D."/>
            <person name="Shumway M."/>
            <person name="Trapnell C."/>
            <person name="Aparna G."/>
            <person name="Jha G."/>
            <person name="Pandey A."/>
            <person name="Patil P.B."/>
            <person name="Ishihara H."/>
            <person name="Meyer D.F."/>
            <person name="Szurek B."/>
            <person name="Verdier V."/>
            <person name="Koebnik R."/>
            <person name="Dow J.M."/>
            <person name="Ryan R.P."/>
            <person name="Hirata H."/>
            <person name="Tsuyumu S."/>
            <person name="Won Lee S."/>
            <person name="Seo Y.S."/>
            <person name="Sriariyanum M."/>
            <person name="Ronald P.C."/>
            <person name="Sonti R.V."/>
            <person name="Van Sluys M.A."/>
            <person name="Leach J.E."/>
            <person name="White F.F."/>
            <person name="Bogdanove A.J."/>
        </authorList>
    </citation>
    <scope>NUCLEOTIDE SEQUENCE [LARGE SCALE GENOMIC DNA]</scope>
    <source>
        <strain evidence="1 2">PXO99A</strain>
    </source>
</reference>
<dbReference type="Proteomes" id="UP000001740">
    <property type="component" value="Chromosome"/>
</dbReference>
<name>A0A0K0GH41_XANOP</name>
<evidence type="ECO:0000313" key="1">
    <source>
        <dbReference type="EMBL" id="ACD57346.1"/>
    </source>
</evidence>
<sequence length="49" mass="5337">MELGDAEAGLVNGRSQRQQRHVCVTAGSRWRNHGTHYTVAGTMIAVTRG</sequence>
<accession>A0A0K0GH41</accession>
<organism evidence="1 2">
    <name type="scientific">Xanthomonas oryzae pv. oryzae (strain PXO99A)</name>
    <dbReference type="NCBI Taxonomy" id="360094"/>
    <lineage>
        <taxon>Bacteria</taxon>
        <taxon>Pseudomonadati</taxon>
        <taxon>Pseudomonadota</taxon>
        <taxon>Gammaproteobacteria</taxon>
        <taxon>Lysobacterales</taxon>
        <taxon>Lysobacteraceae</taxon>
        <taxon>Xanthomonas</taxon>
    </lineage>
</organism>
<dbReference type="EMBL" id="CP000967">
    <property type="protein sequence ID" value="ACD57346.1"/>
    <property type="molecule type" value="Genomic_DNA"/>
</dbReference>
<dbReference type="KEGG" id="xop:PXO_05459"/>